<keyword evidence="3" id="KW-0413">Isomerase</keyword>
<dbReference type="GO" id="GO:0030632">
    <property type="term" value="P:D-alanine biosynthetic process"/>
    <property type="evidence" value="ECO:0007669"/>
    <property type="project" value="TreeGrafter"/>
</dbReference>
<dbReference type="Gene3D" id="2.40.37.10">
    <property type="entry name" value="Lyase, Ornithine Decarboxylase, Chain A, domain 1"/>
    <property type="match status" value="1"/>
</dbReference>
<dbReference type="GO" id="GO:0008784">
    <property type="term" value="F:alanine racemase activity"/>
    <property type="evidence" value="ECO:0007669"/>
    <property type="project" value="InterPro"/>
</dbReference>
<dbReference type="NCBIfam" id="TIGR00492">
    <property type="entry name" value="alr"/>
    <property type="match status" value="1"/>
</dbReference>
<dbReference type="EMBL" id="UINC01026717">
    <property type="protein sequence ID" value="SVB04673.1"/>
    <property type="molecule type" value="Genomic_DNA"/>
</dbReference>
<organism evidence="5">
    <name type="scientific">marine metagenome</name>
    <dbReference type="NCBI Taxonomy" id="408172"/>
    <lineage>
        <taxon>unclassified sequences</taxon>
        <taxon>metagenomes</taxon>
        <taxon>ecological metagenomes</taxon>
    </lineage>
</organism>
<dbReference type="PANTHER" id="PTHR30511:SF0">
    <property type="entry name" value="ALANINE RACEMASE, CATABOLIC-RELATED"/>
    <property type="match status" value="1"/>
</dbReference>
<dbReference type="GO" id="GO:0030170">
    <property type="term" value="F:pyridoxal phosphate binding"/>
    <property type="evidence" value="ECO:0007669"/>
    <property type="project" value="TreeGrafter"/>
</dbReference>
<comment type="cofactor">
    <cofactor evidence="1">
        <name>pyridoxal 5'-phosphate</name>
        <dbReference type="ChEBI" id="CHEBI:597326"/>
    </cofactor>
</comment>
<sequence length="355" mass="40124">MRSWLEVNLKNIEFNINQIENLTQKKAIPVIKANAYGLGSIEVAKYLSKKNFKLFAVANLQEALEIKNSGLDNKIFIMGNNDKDDLKLAIENGFSITISSWDDIKNLEKLKTSKEVLIHIKIDTGMGRIGFGSEDSYGVIKYINENKLGTIQGIYSHLSSADENEDEFTLEQINLFKRHEENKDIPFKHILNSPGIFKYSKYTNSNYVRPGISMYGILLFDTPLKKLLKPVFKLKTKVIYIKTLSNNTFISYGKTAEGKKGDIIATLPIGYADGLDRRFSNGGTVKIHGEKYTIIGRICMDMTMIIIPNNLKNKVGIGTEVEIYGEDINEQAQSIGSIADELMTRINKRVSRRYV</sequence>
<dbReference type="CDD" id="cd00430">
    <property type="entry name" value="PLPDE_III_AR"/>
    <property type="match status" value="1"/>
</dbReference>
<dbReference type="PROSITE" id="PS00395">
    <property type="entry name" value="ALANINE_RACEMASE"/>
    <property type="match status" value="1"/>
</dbReference>
<reference evidence="5" key="1">
    <citation type="submission" date="2018-05" db="EMBL/GenBank/DDBJ databases">
        <authorList>
            <person name="Lanie J.A."/>
            <person name="Ng W.-L."/>
            <person name="Kazmierczak K.M."/>
            <person name="Andrzejewski T.M."/>
            <person name="Davidsen T.M."/>
            <person name="Wayne K.J."/>
            <person name="Tettelin H."/>
            <person name="Glass J.I."/>
            <person name="Rusch D."/>
            <person name="Podicherti R."/>
            <person name="Tsui H.-C.T."/>
            <person name="Winkler M.E."/>
        </authorList>
    </citation>
    <scope>NUCLEOTIDE SEQUENCE</scope>
</reference>
<dbReference type="Pfam" id="PF00842">
    <property type="entry name" value="Ala_racemase_C"/>
    <property type="match status" value="1"/>
</dbReference>
<dbReference type="GO" id="GO:0005829">
    <property type="term" value="C:cytosol"/>
    <property type="evidence" value="ECO:0007669"/>
    <property type="project" value="TreeGrafter"/>
</dbReference>
<dbReference type="PANTHER" id="PTHR30511">
    <property type="entry name" value="ALANINE RACEMASE"/>
    <property type="match status" value="1"/>
</dbReference>
<dbReference type="SUPFAM" id="SSF51419">
    <property type="entry name" value="PLP-binding barrel"/>
    <property type="match status" value="1"/>
</dbReference>
<proteinExistence type="inferred from homology"/>
<evidence type="ECO:0000256" key="2">
    <source>
        <dbReference type="ARBA" id="ARBA00022898"/>
    </source>
</evidence>
<dbReference type="InterPro" id="IPR020622">
    <property type="entry name" value="Ala_racemase_pyridoxalP-BS"/>
</dbReference>
<dbReference type="InterPro" id="IPR009006">
    <property type="entry name" value="Ala_racemase/Decarboxylase_C"/>
</dbReference>
<dbReference type="InterPro" id="IPR011079">
    <property type="entry name" value="Ala_racemase_C"/>
</dbReference>
<keyword evidence="2" id="KW-0663">Pyridoxal phosphate</keyword>
<evidence type="ECO:0000256" key="3">
    <source>
        <dbReference type="ARBA" id="ARBA00023235"/>
    </source>
</evidence>
<dbReference type="SMART" id="SM01005">
    <property type="entry name" value="Ala_racemase_C"/>
    <property type="match status" value="1"/>
</dbReference>
<accession>A0A382AUG8</accession>
<dbReference type="Pfam" id="PF01168">
    <property type="entry name" value="Ala_racemase_N"/>
    <property type="match status" value="1"/>
</dbReference>
<evidence type="ECO:0000259" key="4">
    <source>
        <dbReference type="SMART" id="SM01005"/>
    </source>
</evidence>
<dbReference type="FunFam" id="3.20.20.10:FF:000002">
    <property type="entry name" value="Alanine racemase"/>
    <property type="match status" value="1"/>
</dbReference>
<dbReference type="AlphaFoldDB" id="A0A382AUG8"/>
<dbReference type="InterPro" id="IPR000821">
    <property type="entry name" value="Ala_racemase"/>
</dbReference>
<dbReference type="Gene3D" id="3.20.20.10">
    <property type="entry name" value="Alanine racemase"/>
    <property type="match status" value="1"/>
</dbReference>
<evidence type="ECO:0000313" key="5">
    <source>
        <dbReference type="EMBL" id="SVB04673.1"/>
    </source>
</evidence>
<dbReference type="InterPro" id="IPR029066">
    <property type="entry name" value="PLP-binding_barrel"/>
</dbReference>
<evidence type="ECO:0000256" key="1">
    <source>
        <dbReference type="ARBA" id="ARBA00001933"/>
    </source>
</evidence>
<protein>
    <recommendedName>
        <fullName evidence="4">Alanine racemase C-terminal domain-containing protein</fullName>
    </recommendedName>
</protein>
<dbReference type="HAMAP" id="MF_01201">
    <property type="entry name" value="Ala_racemase"/>
    <property type="match status" value="1"/>
</dbReference>
<gene>
    <name evidence="5" type="ORF">METZ01_LOCUS157527</name>
</gene>
<dbReference type="PRINTS" id="PR00992">
    <property type="entry name" value="ALARACEMASE"/>
</dbReference>
<name>A0A382AUG8_9ZZZZ</name>
<dbReference type="InterPro" id="IPR001608">
    <property type="entry name" value="Ala_racemase_N"/>
</dbReference>
<dbReference type="SUPFAM" id="SSF50621">
    <property type="entry name" value="Alanine racemase C-terminal domain-like"/>
    <property type="match status" value="1"/>
</dbReference>
<feature type="domain" description="Alanine racemase C-terminal" evidence="4">
    <location>
        <begin position="231"/>
        <end position="355"/>
    </location>
</feature>